<dbReference type="Proteomes" id="UP000019335">
    <property type="component" value="Chromosome 17"/>
</dbReference>
<evidence type="ECO:0000313" key="4">
    <source>
        <dbReference type="Proteomes" id="UP000019335"/>
    </source>
</evidence>
<dbReference type="PANTHER" id="PTHR16222">
    <property type="entry name" value="ADP-RIBOSYLGLYCOHYDROLASE"/>
    <property type="match status" value="1"/>
</dbReference>
<dbReference type="Gene3D" id="1.10.4080.10">
    <property type="entry name" value="ADP-ribosylation/Crystallin J1"/>
    <property type="match status" value="1"/>
</dbReference>
<gene>
    <name evidence="3" type="ORF">Naga_100077g6</name>
</gene>
<dbReference type="PANTHER" id="PTHR16222:SF17">
    <property type="entry name" value="SELENOPROTEIN J"/>
    <property type="match status" value="1"/>
</dbReference>
<reference evidence="3 4" key="1">
    <citation type="journal article" date="2014" name="Mol. Plant">
        <title>Chromosome Scale Genome Assembly and Transcriptome Profiling of Nannochloropsis gaditana in Nitrogen Depletion.</title>
        <authorList>
            <person name="Corteggiani Carpinelli E."/>
            <person name="Telatin A."/>
            <person name="Vitulo N."/>
            <person name="Forcato C."/>
            <person name="D'Angelo M."/>
            <person name="Schiavon R."/>
            <person name="Vezzi A."/>
            <person name="Giacometti G.M."/>
            <person name="Morosinotto T."/>
            <person name="Valle G."/>
        </authorList>
    </citation>
    <scope>NUCLEOTIDE SEQUENCE [LARGE SCALE GENOMIC DNA]</scope>
    <source>
        <strain evidence="3 4">B-31</strain>
    </source>
</reference>
<keyword evidence="4" id="KW-1185">Reference proteome</keyword>
<sequence>MSLLLRGYYGPATEDTNTNSSRSRRRHHLSTSPRAGDIFVSASTWPGAHLKFYSKKPWMVLCVASIVLSLLALICVQAITGFPSSGPLSSTASTSASKMASAGVVGSASTLTVVRQRAKAAILGGFVADAATMPLHWIYDRERIEILLKEAQLSCDRPEFYPKPACPFYQYPLGSLSPYGDELVPLLRHLTSQGARGFDSRTFAKESAAFFKSYTGRLSHVPKLFLEATEAGKEGDEAAAPDSQAHGIIKVPLLVARYAGSPDLLPRVTAAVRVHQCGDESAAASVALARVLEHVVLTGTTTKEAIQAVLTHADRHASRALGAAERAILETALAAQYPDPDVIKKFGWSCALPGALQGSLYVAAHAPDYTSGVRFSIMAGGDNCSRNIVIGALLAAQNPKNVIPAEWIAKTRPCVDVEALADKINKNVALSSCGRANKCDFSALKQNPL</sequence>
<keyword evidence="2" id="KW-0812">Transmembrane</keyword>
<protein>
    <submittedName>
        <fullName evidence="3">ADP-ribosylation/Crystallin J1</fullName>
    </submittedName>
</protein>
<dbReference type="AlphaFoldDB" id="W7TSU0"/>
<dbReference type="EMBL" id="AZIL01001681">
    <property type="protein sequence ID" value="EWM23414.1"/>
    <property type="molecule type" value="Genomic_DNA"/>
</dbReference>
<comment type="caution">
    <text evidence="3">The sequence shown here is derived from an EMBL/GenBank/DDBJ whole genome shotgun (WGS) entry which is preliminary data.</text>
</comment>
<dbReference type="InterPro" id="IPR036705">
    <property type="entry name" value="Ribosyl_crysJ1_sf"/>
</dbReference>
<keyword evidence="2" id="KW-0472">Membrane</keyword>
<dbReference type="OrthoDB" id="547734at2759"/>
<dbReference type="SUPFAM" id="SSF101478">
    <property type="entry name" value="ADP-ribosylglycohydrolase"/>
    <property type="match status" value="1"/>
</dbReference>
<name>W7TSU0_9STRA</name>
<keyword evidence="2" id="KW-1133">Transmembrane helix</keyword>
<organism evidence="3 4">
    <name type="scientific">Nannochloropsis gaditana</name>
    <dbReference type="NCBI Taxonomy" id="72520"/>
    <lineage>
        <taxon>Eukaryota</taxon>
        <taxon>Sar</taxon>
        <taxon>Stramenopiles</taxon>
        <taxon>Ochrophyta</taxon>
        <taxon>Eustigmatophyceae</taxon>
        <taxon>Eustigmatales</taxon>
        <taxon>Monodopsidaceae</taxon>
        <taxon>Nannochloropsis</taxon>
    </lineage>
</organism>
<dbReference type="InterPro" id="IPR005502">
    <property type="entry name" value="Ribosyl_crysJ1"/>
</dbReference>
<evidence type="ECO:0000313" key="3">
    <source>
        <dbReference type="EMBL" id="EWM23414.1"/>
    </source>
</evidence>
<evidence type="ECO:0000256" key="2">
    <source>
        <dbReference type="SAM" id="Phobius"/>
    </source>
</evidence>
<feature type="region of interest" description="Disordered" evidence="1">
    <location>
        <begin position="9"/>
        <end position="30"/>
    </location>
</feature>
<accession>W7TSU0</accession>
<proteinExistence type="predicted"/>
<dbReference type="InterPro" id="IPR050792">
    <property type="entry name" value="ADP-ribosylglycohydrolase"/>
</dbReference>
<evidence type="ECO:0000256" key="1">
    <source>
        <dbReference type="SAM" id="MobiDB-lite"/>
    </source>
</evidence>
<feature type="transmembrane region" description="Helical" evidence="2">
    <location>
        <begin position="58"/>
        <end position="79"/>
    </location>
</feature>
<dbReference type="Pfam" id="PF03747">
    <property type="entry name" value="ADP_ribosyl_GH"/>
    <property type="match status" value="1"/>
</dbReference>